<evidence type="ECO:0000256" key="6">
    <source>
        <dbReference type="ARBA" id="ARBA00023033"/>
    </source>
</evidence>
<evidence type="ECO:0000256" key="1">
    <source>
        <dbReference type="ARBA" id="ARBA00001974"/>
    </source>
</evidence>
<gene>
    <name evidence="7" type="ORF">JQX08_06055</name>
</gene>
<dbReference type="PANTHER" id="PTHR43872:SF1">
    <property type="entry name" value="MONOOXYGENASE, PUTATIVE (AFU_ORTHOLOGUE AFUA_8G02570)-RELATED"/>
    <property type="match status" value="1"/>
</dbReference>
<dbReference type="RefSeq" id="WP_204915390.1">
    <property type="nucleotide sequence ID" value="NZ_JAFEUP010000002.1"/>
</dbReference>
<dbReference type="Pfam" id="PF00743">
    <property type="entry name" value="FMO-like"/>
    <property type="match status" value="1"/>
</dbReference>
<evidence type="ECO:0000313" key="8">
    <source>
        <dbReference type="Proteomes" id="UP000717995"/>
    </source>
</evidence>
<dbReference type="InterPro" id="IPR036188">
    <property type="entry name" value="FAD/NAD-bd_sf"/>
</dbReference>
<organism evidence="7 8">
    <name type="scientific">Zestomonas insulae</name>
    <dbReference type="NCBI Taxonomy" id="2809017"/>
    <lineage>
        <taxon>Bacteria</taxon>
        <taxon>Pseudomonadati</taxon>
        <taxon>Pseudomonadota</taxon>
        <taxon>Gammaproteobacteria</taxon>
        <taxon>Pseudomonadales</taxon>
        <taxon>Pseudomonadaceae</taxon>
        <taxon>Zestomonas</taxon>
    </lineage>
</organism>
<evidence type="ECO:0000256" key="5">
    <source>
        <dbReference type="ARBA" id="ARBA00023002"/>
    </source>
</evidence>
<sequence length="485" mass="54377">MQNHYDALIIGAGLSGIGTACRMAVEMPNAKVGIIERRQAIGGTWDLFRYPGIRSDSDMFSFGYSFRPWHELKVLADGPSIRRYVTETAREYGVDKMVRFGLKTTDAAWCSQAQRWTVNCLEDATGKTLALTCRYLICCTGYYNYDQGYLPSFPGEARFQGTRVHPQHWPEDLDYRGKQVVVIGSGATAVTLVPAMANDAAHVTMLQRSPSYVFSVPGYDKLSAVLQHFMPKRAVFALARKRNIVIQRFIYKASKRWPGLVRSWLLSGVRKQLGEQVDMRHFTPRYQPWDERICAVPDADLFKALRAGKASVVTDQIDSFTETGIKLKSGQELPADIIVTATGLQLQTCGGMAIQVDGEAKALNELMTYKGSMLQDIPNLGYVFGYTNAPWTLKADMTASYLCRLFNHMKQNNLNVVVPRAPAGELQADETVLGSMQSGYIQRAAATLPRQGRNLPWRVLHNFERDQEMLLKQSLEDPSLEFRSA</sequence>
<evidence type="ECO:0000313" key="7">
    <source>
        <dbReference type="EMBL" id="MBM7060264.1"/>
    </source>
</evidence>
<reference evidence="7 8" key="1">
    <citation type="submission" date="2021-02" db="EMBL/GenBank/DDBJ databases">
        <authorList>
            <person name="Lee D.-H."/>
        </authorList>
    </citation>
    <scope>NUCLEOTIDE SEQUENCE [LARGE SCALE GENOMIC DNA]</scope>
    <source>
        <strain evidence="7 8">UL073</strain>
    </source>
</reference>
<keyword evidence="6" id="KW-0503">Monooxygenase</keyword>
<dbReference type="Pfam" id="PF13450">
    <property type="entry name" value="NAD_binding_8"/>
    <property type="match status" value="1"/>
</dbReference>
<dbReference type="InterPro" id="IPR051820">
    <property type="entry name" value="FAD-binding_MO"/>
</dbReference>
<accession>A0ABS2IAV5</accession>
<keyword evidence="3" id="KW-0285">Flavoprotein</keyword>
<dbReference type="SUPFAM" id="SSF51905">
    <property type="entry name" value="FAD/NAD(P)-binding domain"/>
    <property type="match status" value="1"/>
</dbReference>
<keyword evidence="8" id="KW-1185">Reference proteome</keyword>
<evidence type="ECO:0000256" key="2">
    <source>
        <dbReference type="ARBA" id="ARBA00010139"/>
    </source>
</evidence>
<dbReference type="Gene3D" id="3.50.50.60">
    <property type="entry name" value="FAD/NAD(P)-binding domain"/>
    <property type="match status" value="2"/>
</dbReference>
<comment type="similarity">
    <text evidence="2">Belongs to the FAD-binding monooxygenase family.</text>
</comment>
<keyword evidence="5" id="KW-0560">Oxidoreductase</keyword>
<evidence type="ECO:0000256" key="4">
    <source>
        <dbReference type="ARBA" id="ARBA00022827"/>
    </source>
</evidence>
<comment type="cofactor">
    <cofactor evidence="1">
        <name>FAD</name>
        <dbReference type="ChEBI" id="CHEBI:57692"/>
    </cofactor>
</comment>
<name>A0ABS2IAV5_9GAMM</name>
<evidence type="ECO:0000256" key="3">
    <source>
        <dbReference type="ARBA" id="ARBA00022630"/>
    </source>
</evidence>
<proteinExistence type="inferred from homology"/>
<dbReference type="InterPro" id="IPR020946">
    <property type="entry name" value="Flavin_mOase-like"/>
</dbReference>
<protein>
    <submittedName>
        <fullName evidence="7">NAD(P)/FAD-dependent oxidoreductase</fullName>
    </submittedName>
</protein>
<dbReference type="EMBL" id="JAFEUP010000002">
    <property type="protein sequence ID" value="MBM7060264.1"/>
    <property type="molecule type" value="Genomic_DNA"/>
</dbReference>
<dbReference type="Proteomes" id="UP000717995">
    <property type="component" value="Unassembled WGS sequence"/>
</dbReference>
<dbReference type="PANTHER" id="PTHR43872">
    <property type="entry name" value="MONOOXYGENASE, PUTATIVE (AFU_ORTHOLOGUE AFUA_8G02570)-RELATED"/>
    <property type="match status" value="1"/>
</dbReference>
<comment type="caution">
    <text evidence="7">The sequence shown here is derived from an EMBL/GenBank/DDBJ whole genome shotgun (WGS) entry which is preliminary data.</text>
</comment>
<keyword evidence="4" id="KW-0274">FAD</keyword>